<accession>A0A023FSJ7</accession>
<dbReference type="AlphaFoldDB" id="A0A023FSJ7"/>
<feature type="chain" id="PRO_5001515455" evidence="1">
    <location>
        <begin position="20"/>
        <end position="115"/>
    </location>
</feature>
<dbReference type="SUPFAM" id="SSF57567">
    <property type="entry name" value="Serine protease inhibitors"/>
    <property type="match status" value="1"/>
</dbReference>
<evidence type="ECO:0000313" key="2">
    <source>
        <dbReference type="EMBL" id="JAC24831.1"/>
    </source>
</evidence>
<evidence type="ECO:0000256" key="1">
    <source>
        <dbReference type="SAM" id="SignalP"/>
    </source>
</evidence>
<dbReference type="EMBL" id="GBBL01002489">
    <property type="protein sequence ID" value="JAC24831.1"/>
    <property type="molecule type" value="mRNA"/>
</dbReference>
<dbReference type="InterPro" id="IPR036084">
    <property type="entry name" value="Ser_inhib-like_sf"/>
</dbReference>
<feature type="signal peptide" evidence="1">
    <location>
        <begin position="1"/>
        <end position="19"/>
    </location>
</feature>
<sequence length="115" mass="12722">MRTQLVVLATLLVLDLAVAGQRYPGPSPNRRPARPVPRVCGLFWGAAAHLNRCGRNEVCRRGSLTCGEKKCWLANAPGGKPHLCTADNTPRCFCRRGTWRTTSGKCVRLSRCFKK</sequence>
<protein>
    <submittedName>
        <fullName evidence="2">Putative tick til 4</fullName>
    </submittedName>
</protein>
<keyword evidence="1" id="KW-0732">Signal</keyword>
<reference evidence="2" key="1">
    <citation type="submission" date="2014-03" db="EMBL/GenBank/DDBJ databases">
        <title>The sialotranscriptome of Amblyomma triste, Amblyomma parvum and Amblyomma cajennense ticks, uncovered by 454-based RNA-seq.</title>
        <authorList>
            <person name="Garcia G.R."/>
            <person name="Gardinassi L.G."/>
            <person name="Ribeiro J.M."/>
            <person name="Anatrielo E."/>
            <person name="Ferreira B.R."/>
            <person name="Moreira H.N."/>
            <person name="Mafra C."/>
            <person name="Olegario M.M."/>
            <person name="Szabo P.J."/>
            <person name="Miranda-Santos I.K."/>
            <person name="Maruyama S.R."/>
        </authorList>
    </citation>
    <scope>NUCLEOTIDE SEQUENCE</scope>
    <source>
        <strain evidence="2">Araguapaz</strain>
        <tissue evidence="2">Salivary glands</tissue>
    </source>
</reference>
<name>A0A023FSJ7_AMBPA</name>
<proteinExistence type="evidence at transcript level"/>
<organism evidence="2">
    <name type="scientific">Amblyomma parvum</name>
    <name type="common">South American tick</name>
    <dbReference type="NCBI Taxonomy" id="251391"/>
    <lineage>
        <taxon>Eukaryota</taxon>
        <taxon>Metazoa</taxon>
        <taxon>Ecdysozoa</taxon>
        <taxon>Arthropoda</taxon>
        <taxon>Chelicerata</taxon>
        <taxon>Arachnida</taxon>
        <taxon>Acari</taxon>
        <taxon>Parasitiformes</taxon>
        <taxon>Ixodida</taxon>
        <taxon>Ixodoidea</taxon>
        <taxon>Ixodidae</taxon>
        <taxon>Amblyomminae</taxon>
        <taxon>Amblyomma</taxon>
    </lineage>
</organism>
<dbReference type="Gene3D" id="2.10.25.10">
    <property type="entry name" value="Laminin"/>
    <property type="match status" value="1"/>
</dbReference>